<dbReference type="GO" id="GO:0004672">
    <property type="term" value="F:protein kinase activity"/>
    <property type="evidence" value="ECO:0007669"/>
    <property type="project" value="InterPro"/>
</dbReference>
<dbReference type="Proteomes" id="UP000054270">
    <property type="component" value="Unassembled WGS sequence"/>
</dbReference>
<dbReference type="InterPro" id="IPR011009">
    <property type="entry name" value="Kinase-like_dom_sf"/>
</dbReference>
<name>A0A0D2PAD4_HYPSF</name>
<evidence type="ECO:0000313" key="3">
    <source>
        <dbReference type="Proteomes" id="UP000054270"/>
    </source>
</evidence>
<dbReference type="STRING" id="945553.A0A0D2PAD4"/>
<dbReference type="InterPro" id="IPR000719">
    <property type="entry name" value="Prot_kinase_dom"/>
</dbReference>
<accession>A0A0D2PAD4</accession>
<reference evidence="3" key="1">
    <citation type="submission" date="2014-04" db="EMBL/GenBank/DDBJ databases">
        <title>Evolutionary Origins and Diversification of the Mycorrhizal Mutualists.</title>
        <authorList>
            <consortium name="DOE Joint Genome Institute"/>
            <consortium name="Mycorrhizal Genomics Consortium"/>
            <person name="Kohler A."/>
            <person name="Kuo A."/>
            <person name="Nagy L.G."/>
            <person name="Floudas D."/>
            <person name="Copeland A."/>
            <person name="Barry K.W."/>
            <person name="Cichocki N."/>
            <person name="Veneault-Fourrey C."/>
            <person name="LaButti K."/>
            <person name="Lindquist E.A."/>
            <person name="Lipzen A."/>
            <person name="Lundell T."/>
            <person name="Morin E."/>
            <person name="Murat C."/>
            <person name="Riley R."/>
            <person name="Ohm R."/>
            <person name="Sun H."/>
            <person name="Tunlid A."/>
            <person name="Henrissat B."/>
            <person name="Grigoriev I.V."/>
            <person name="Hibbett D.S."/>
            <person name="Martin F."/>
        </authorList>
    </citation>
    <scope>NUCLEOTIDE SEQUENCE [LARGE SCALE GENOMIC DNA]</scope>
    <source>
        <strain evidence="3">FD-334 SS-4</strain>
    </source>
</reference>
<keyword evidence="3" id="KW-1185">Reference proteome</keyword>
<feature type="domain" description="Protein kinase" evidence="1">
    <location>
        <begin position="60"/>
        <end position="359"/>
    </location>
</feature>
<sequence length="364" mass="42706">MSLLVNRSKAPHDYLLKHWEEFWVVHQPFLLEQGYRLPDRYDPNWIPSWRGKKKADPFRSPDSSCLQRWRVLDAYRISDGVRVMLKVVEVKEDIPILEYLGSPALRADKRNHTVPILDKVPVPGEDGRVWIVMPYLLRFQAFVHPFQYVSEIVECIGQFLEGLEFMHEHGVAHRDACFFNLMVDSAKLVPDGDISLNIPYMTIDKCRYVKPVVRRSVAPLAYYFIDFEASVRFPPEEKNPRCVGIFGQEPSVPELSDTVPYDPFMVDVYQLGSIFPRLFRDYDGMEFLIPLYQAMTYPDPRRRPTAAQANSLYNEIISGFSESDMAQRIWDKRISLKHRRKIEFPQPKRTMRTRISSFFHIKVQ</sequence>
<evidence type="ECO:0000259" key="1">
    <source>
        <dbReference type="PROSITE" id="PS50011"/>
    </source>
</evidence>
<dbReference type="OMA" id="HTVPYDP"/>
<dbReference type="PROSITE" id="PS50011">
    <property type="entry name" value="PROTEIN_KINASE_DOM"/>
    <property type="match status" value="1"/>
</dbReference>
<dbReference type="Gene3D" id="1.10.510.10">
    <property type="entry name" value="Transferase(Phosphotransferase) domain 1"/>
    <property type="match status" value="1"/>
</dbReference>
<dbReference type="EMBL" id="KN817531">
    <property type="protein sequence ID" value="KJA25556.1"/>
    <property type="molecule type" value="Genomic_DNA"/>
</dbReference>
<evidence type="ECO:0000313" key="2">
    <source>
        <dbReference type="EMBL" id="KJA25556.1"/>
    </source>
</evidence>
<dbReference type="GO" id="GO:0005524">
    <property type="term" value="F:ATP binding"/>
    <property type="evidence" value="ECO:0007669"/>
    <property type="project" value="InterPro"/>
</dbReference>
<protein>
    <recommendedName>
        <fullName evidence="1">Protein kinase domain-containing protein</fullName>
    </recommendedName>
</protein>
<gene>
    <name evidence="2" type="ORF">HYPSUDRAFT_37553</name>
</gene>
<dbReference type="OrthoDB" id="5987198at2759"/>
<dbReference type="AlphaFoldDB" id="A0A0D2PAD4"/>
<organism evidence="2 3">
    <name type="scientific">Hypholoma sublateritium (strain FD-334 SS-4)</name>
    <dbReference type="NCBI Taxonomy" id="945553"/>
    <lineage>
        <taxon>Eukaryota</taxon>
        <taxon>Fungi</taxon>
        <taxon>Dikarya</taxon>
        <taxon>Basidiomycota</taxon>
        <taxon>Agaricomycotina</taxon>
        <taxon>Agaricomycetes</taxon>
        <taxon>Agaricomycetidae</taxon>
        <taxon>Agaricales</taxon>
        <taxon>Agaricineae</taxon>
        <taxon>Strophariaceae</taxon>
        <taxon>Hypholoma</taxon>
    </lineage>
</organism>
<proteinExistence type="predicted"/>
<dbReference type="SUPFAM" id="SSF56112">
    <property type="entry name" value="Protein kinase-like (PK-like)"/>
    <property type="match status" value="1"/>
</dbReference>